<reference evidence="3 4" key="1">
    <citation type="submission" date="2014-05" db="EMBL/GenBank/DDBJ databases">
        <title>Complete genome sequence of the Streptomyces mutabilis TRM45540.</title>
        <authorList>
            <person name="Luo X."/>
            <person name="Zhang L."/>
        </authorList>
    </citation>
    <scope>NUCLEOTIDE SEQUENCE [LARGE SCALE GENOMIC DNA]</scope>
    <source>
        <strain evidence="3 4">TRM45540</strain>
    </source>
</reference>
<evidence type="ECO:0000256" key="1">
    <source>
        <dbReference type="SAM" id="MobiDB-lite"/>
    </source>
</evidence>
<name>A0A086MXS6_9ACTN</name>
<feature type="region of interest" description="Disordered" evidence="1">
    <location>
        <begin position="65"/>
        <end position="102"/>
    </location>
</feature>
<keyword evidence="4" id="KW-1185">Reference proteome</keyword>
<dbReference type="GO" id="GO:0003677">
    <property type="term" value="F:DNA binding"/>
    <property type="evidence" value="ECO:0007669"/>
    <property type="project" value="InterPro"/>
</dbReference>
<evidence type="ECO:0000259" key="2">
    <source>
        <dbReference type="Pfam" id="PF01548"/>
    </source>
</evidence>
<dbReference type="AlphaFoldDB" id="A0A086MXS6"/>
<accession>A0A086MXS6</accession>
<dbReference type="EMBL" id="JNFQ01000002">
    <property type="protein sequence ID" value="KFG73694.1"/>
    <property type="molecule type" value="Genomic_DNA"/>
</dbReference>
<dbReference type="Proteomes" id="UP000029095">
    <property type="component" value="Unassembled WGS sequence"/>
</dbReference>
<evidence type="ECO:0000313" key="4">
    <source>
        <dbReference type="Proteomes" id="UP000029095"/>
    </source>
</evidence>
<dbReference type="STRING" id="1915400.FM21_23155"/>
<dbReference type="InterPro" id="IPR002525">
    <property type="entry name" value="Transp_IS110-like_N"/>
</dbReference>
<protein>
    <recommendedName>
        <fullName evidence="2">Transposase IS110-like N-terminal domain-containing protein</fullName>
    </recommendedName>
</protein>
<evidence type="ECO:0000313" key="3">
    <source>
        <dbReference type="EMBL" id="KFG73694.1"/>
    </source>
</evidence>
<dbReference type="GO" id="GO:0006313">
    <property type="term" value="P:DNA transposition"/>
    <property type="evidence" value="ECO:0007669"/>
    <property type="project" value="InterPro"/>
</dbReference>
<dbReference type="GO" id="GO:0004803">
    <property type="term" value="F:transposase activity"/>
    <property type="evidence" value="ECO:0007669"/>
    <property type="project" value="InterPro"/>
</dbReference>
<feature type="domain" description="Transposase IS110-like N-terminal" evidence="2">
    <location>
        <begin position="1"/>
        <end position="58"/>
    </location>
</feature>
<sequence length="124" mass="13059">MRRTADLHPGGAETDAKDSAVIADAVRTMPHTLRSLELTAESIVLVGFDQGLAAESTHTVSWDRAPLAVTRSTERPGASPKTAEPIRGTGRASRPTPAFPLPLLRIFGPDGVPRSSGPSPFPLP</sequence>
<organism evidence="3 4">
    <name type="scientific">Streptomyces mutabilis</name>
    <dbReference type="NCBI Taxonomy" id="67332"/>
    <lineage>
        <taxon>Bacteria</taxon>
        <taxon>Bacillati</taxon>
        <taxon>Actinomycetota</taxon>
        <taxon>Actinomycetes</taxon>
        <taxon>Kitasatosporales</taxon>
        <taxon>Streptomycetaceae</taxon>
        <taxon>Streptomyces</taxon>
    </lineage>
</organism>
<dbReference type="Pfam" id="PF01548">
    <property type="entry name" value="DEDD_Tnp_IS110"/>
    <property type="match status" value="1"/>
</dbReference>
<comment type="caution">
    <text evidence="3">The sequence shown here is derived from an EMBL/GenBank/DDBJ whole genome shotgun (WGS) entry which is preliminary data.</text>
</comment>
<proteinExistence type="predicted"/>
<dbReference type="HOGENOM" id="CLU_138405_0_0_11"/>
<gene>
    <name evidence="3" type="ORF">FM21_23155</name>
</gene>